<keyword evidence="7 11" id="KW-0229">DNA integration</keyword>
<keyword evidence="9 11" id="KW-0233">DNA recombination</keyword>
<feature type="active site" evidence="11">
    <location>
        <position position="197"/>
    </location>
</feature>
<dbReference type="NCBIfam" id="TIGR02224">
    <property type="entry name" value="recomb_XerC"/>
    <property type="match status" value="1"/>
</dbReference>
<dbReference type="PROSITE" id="PS51898">
    <property type="entry name" value="TYR_RECOMBINASE"/>
    <property type="match status" value="1"/>
</dbReference>
<dbReference type="AlphaFoldDB" id="A0A450SIB5"/>
<dbReference type="InterPro" id="IPR044068">
    <property type="entry name" value="CB"/>
</dbReference>
<dbReference type="InterPro" id="IPR010998">
    <property type="entry name" value="Integrase_recombinase_N"/>
</dbReference>
<dbReference type="InterPro" id="IPR011010">
    <property type="entry name" value="DNA_brk_join_enz"/>
</dbReference>
<protein>
    <recommendedName>
        <fullName evidence="3 11">Tyrosine recombinase XerC</fullName>
    </recommendedName>
</protein>
<dbReference type="InterPro" id="IPR011931">
    <property type="entry name" value="Recomb_XerC"/>
</dbReference>
<dbReference type="GO" id="GO:0051301">
    <property type="term" value="P:cell division"/>
    <property type="evidence" value="ECO:0007669"/>
    <property type="project" value="UniProtKB-UniRule"/>
</dbReference>
<dbReference type="GO" id="GO:0007059">
    <property type="term" value="P:chromosome segregation"/>
    <property type="evidence" value="ECO:0007669"/>
    <property type="project" value="UniProtKB-UniRule"/>
</dbReference>
<evidence type="ECO:0000256" key="3">
    <source>
        <dbReference type="ARBA" id="ARBA00015804"/>
    </source>
</evidence>
<feature type="active site" evidence="11">
    <location>
        <position position="173"/>
    </location>
</feature>
<dbReference type="GO" id="GO:0003677">
    <property type="term" value="F:DNA binding"/>
    <property type="evidence" value="ECO:0007669"/>
    <property type="project" value="UniProtKB-UniRule"/>
</dbReference>
<evidence type="ECO:0000256" key="4">
    <source>
        <dbReference type="ARBA" id="ARBA00022490"/>
    </source>
</evidence>
<evidence type="ECO:0000256" key="5">
    <source>
        <dbReference type="ARBA" id="ARBA00022618"/>
    </source>
</evidence>
<dbReference type="NCBIfam" id="NF001399">
    <property type="entry name" value="PRK00283.1"/>
    <property type="match status" value="1"/>
</dbReference>
<dbReference type="EMBL" id="CAADFD010000046">
    <property type="protein sequence ID" value="VFJ59159.1"/>
    <property type="molecule type" value="Genomic_DNA"/>
</dbReference>
<proteinExistence type="inferred from homology"/>
<evidence type="ECO:0000256" key="11">
    <source>
        <dbReference type="HAMAP-Rule" id="MF_01808"/>
    </source>
</evidence>
<dbReference type="GO" id="GO:0005737">
    <property type="term" value="C:cytoplasm"/>
    <property type="evidence" value="ECO:0007669"/>
    <property type="project" value="UniProtKB-SubCell"/>
</dbReference>
<evidence type="ECO:0000259" key="13">
    <source>
        <dbReference type="PROSITE" id="PS51900"/>
    </source>
</evidence>
<evidence type="ECO:0000256" key="9">
    <source>
        <dbReference type="ARBA" id="ARBA00023172"/>
    </source>
</evidence>
<dbReference type="PANTHER" id="PTHR30349">
    <property type="entry name" value="PHAGE INTEGRASE-RELATED"/>
    <property type="match status" value="1"/>
</dbReference>
<evidence type="ECO:0000256" key="7">
    <source>
        <dbReference type="ARBA" id="ARBA00022908"/>
    </source>
</evidence>
<dbReference type="PROSITE" id="PS51900">
    <property type="entry name" value="CB"/>
    <property type="match status" value="1"/>
</dbReference>
<evidence type="ECO:0000256" key="2">
    <source>
        <dbReference type="ARBA" id="ARBA00006657"/>
    </source>
</evidence>
<name>A0A450SIB5_9GAMM</name>
<dbReference type="Pfam" id="PF02899">
    <property type="entry name" value="Phage_int_SAM_1"/>
    <property type="match status" value="1"/>
</dbReference>
<dbReference type="Gene3D" id="1.10.150.130">
    <property type="match status" value="1"/>
</dbReference>
<evidence type="ECO:0000256" key="6">
    <source>
        <dbReference type="ARBA" id="ARBA00022829"/>
    </source>
</evidence>
<dbReference type="SUPFAM" id="SSF56349">
    <property type="entry name" value="DNA breaking-rejoining enzymes"/>
    <property type="match status" value="1"/>
</dbReference>
<dbReference type="Pfam" id="PF00589">
    <property type="entry name" value="Phage_integrase"/>
    <property type="match status" value="1"/>
</dbReference>
<evidence type="ECO:0000313" key="14">
    <source>
        <dbReference type="EMBL" id="VFJ53074.1"/>
    </source>
</evidence>
<keyword evidence="4 11" id="KW-0963">Cytoplasm</keyword>
<comment type="subcellular location">
    <subcellularLocation>
        <location evidence="1 11">Cytoplasm</location>
    </subcellularLocation>
</comment>
<feature type="active site" evidence="11">
    <location>
        <position position="292"/>
    </location>
</feature>
<dbReference type="HAMAP" id="MF_01808">
    <property type="entry name" value="Recomb_XerC_XerD"/>
    <property type="match status" value="1"/>
</dbReference>
<evidence type="ECO:0000256" key="8">
    <source>
        <dbReference type="ARBA" id="ARBA00023125"/>
    </source>
</evidence>
<dbReference type="InterPro" id="IPR002104">
    <property type="entry name" value="Integrase_catalytic"/>
</dbReference>
<feature type="active site" evidence="11">
    <location>
        <position position="269"/>
    </location>
</feature>
<keyword evidence="6 11" id="KW-0159">Chromosome partition</keyword>
<reference evidence="14" key="1">
    <citation type="submission" date="2019-02" db="EMBL/GenBank/DDBJ databases">
        <authorList>
            <person name="Gruber-Vodicka R. H."/>
            <person name="Seah K. B. B."/>
        </authorList>
    </citation>
    <scope>NUCLEOTIDE SEQUENCE</scope>
    <source>
        <strain evidence="15">BECK_BZ106</strain>
        <strain evidence="14">BECK_BZ15</strain>
    </source>
</reference>
<keyword evidence="8 11" id="KW-0238">DNA-binding</keyword>
<feature type="active site" description="O-(3'-phospho-DNA)-tyrosine intermediate" evidence="11">
    <location>
        <position position="301"/>
    </location>
</feature>
<accession>A0A450SIB5</accession>
<dbReference type="EMBL" id="CAADEW010000040">
    <property type="protein sequence ID" value="VFJ53074.1"/>
    <property type="molecule type" value="Genomic_DNA"/>
</dbReference>
<dbReference type="Gene3D" id="1.10.443.10">
    <property type="entry name" value="Intergrase catalytic core"/>
    <property type="match status" value="1"/>
</dbReference>
<evidence type="ECO:0000256" key="10">
    <source>
        <dbReference type="ARBA" id="ARBA00023306"/>
    </source>
</evidence>
<dbReference type="InterPro" id="IPR050090">
    <property type="entry name" value="Tyrosine_recombinase_XerCD"/>
</dbReference>
<sequence length="329" mass="37643">MDLAPIMSNRYSDPHSAKPVTHCHFGQDRPEDLINAFLDHLATERRLSSLTTKAYRRDLECLLAFCREHDIGSWDRLDAMHVRSFVGLQRRLEQSSPTIQRLLSAMRSFYRFLIREGYVAHNPVTGIKTPRLPRLPKVLDVDQMAGLLDLPEDDPLAIRDWAIMELLYSSGLRLTELVMLNLSDLDLNERLVRVTGKGNKTRIVPVGRMAHSAMVRWLGVRSRLIGMEEPALFVSRRKTRLAPRSIQARLRKLGITRNIDTSLHPHLFRHSFASHLLESSGDLRAVQEILGHTDISTTQIYTHLDFQHLANVYDKTHPRAGNKSARQVT</sequence>
<dbReference type="InterPro" id="IPR013762">
    <property type="entry name" value="Integrase-like_cat_sf"/>
</dbReference>
<dbReference type="PANTHER" id="PTHR30349:SF81">
    <property type="entry name" value="TYROSINE RECOMBINASE XERC"/>
    <property type="match status" value="1"/>
</dbReference>
<evidence type="ECO:0000256" key="1">
    <source>
        <dbReference type="ARBA" id="ARBA00004496"/>
    </source>
</evidence>
<organism evidence="14">
    <name type="scientific">Candidatus Kentrum sp. FW</name>
    <dbReference type="NCBI Taxonomy" id="2126338"/>
    <lineage>
        <taxon>Bacteria</taxon>
        <taxon>Pseudomonadati</taxon>
        <taxon>Pseudomonadota</taxon>
        <taxon>Gammaproteobacteria</taxon>
        <taxon>Candidatus Kentrum</taxon>
    </lineage>
</organism>
<dbReference type="InterPro" id="IPR004107">
    <property type="entry name" value="Integrase_SAM-like_N"/>
</dbReference>
<dbReference type="GO" id="GO:0006313">
    <property type="term" value="P:DNA transposition"/>
    <property type="evidence" value="ECO:0007669"/>
    <property type="project" value="UniProtKB-UniRule"/>
</dbReference>
<evidence type="ECO:0000313" key="15">
    <source>
        <dbReference type="EMBL" id="VFJ59159.1"/>
    </source>
</evidence>
<gene>
    <name evidence="11" type="primary">xerC</name>
    <name evidence="14" type="ORF">BECKFW1821A_GA0114235_10407</name>
    <name evidence="15" type="ORF">BECKFW1821B_GA0114236_10467</name>
</gene>
<dbReference type="GO" id="GO:0009037">
    <property type="term" value="F:tyrosine-based site-specific recombinase activity"/>
    <property type="evidence" value="ECO:0007669"/>
    <property type="project" value="UniProtKB-UniRule"/>
</dbReference>
<comment type="subunit">
    <text evidence="11">Forms a cyclic heterotetrameric complex composed of two molecules of XerC and two molecules of XerD.</text>
</comment>
<feature type="domain" description="Tyr recombinase" evidence="12">
    <location>
        <begin position="134"/>
        <end position="314"/>
    </location>
</feature>
<feature type="active site" evidence="11">
    <location>
        <position position="266"/>
    </location>
</feature>
<keyword evidence="5 11" id="KW-0132">Cell division</keyword>
<dbReference type="CDD" id="cd00798">
    <property type="entry name" value="INT_XerDC_C"/>
    <property type="match status" value="1"/>
</dbReference>
<keyword evidence="10 11" id="KW-0131">Cell cycle</keyword>
<feature type="domain" description="Core-binding (CB)" evidence="13">
    <location>
        <begin position="28"/>
        <end position="114"/>
    </location>
</feature>
<dbReference type="InterPro" id="IPR023009">
    <property type="entry name" value="Tyrosine_recombinase_XerC/XerD"/>
</dbReference>
<comment type="similarity">
    <text evidence="2 11">Belongs to the 'phage' integrase family. XerC subfamily.</text>
</comment>
<comment type="function">
    <text evidence="11">Site-specific tyrosine recombinase, which acts by catalyzing the cutting and rejoining of the recombining DNA molecules. The XerC-XerD complex is essential to convert dimers of the bacterial chromosome into monomers to permit their segregation at cell division. It also contributes to the segregational stability of plasmids.</text>
</comment>
<evidence type="ECO:0000259" key="12">
    <source>
        <dbReference type="PROSITE" id="PS51898"/>
    </source>
</evidence>